<dbReference type="Pfam" id="PF13174">
    <property type="entry name" value="TPR_6"/>
    <property type="match status" value="1"/>
</dbReference>
<feature type="compositionally biased region" description="Basic residues" evidence="3">
    <location>
        <begin position="541"/>
        <end position="554"/>
    </location>
</feature>
<comment type="caution">
    <text evidence="5">The sequence shown here is derived from an EMBL/GenBank/DDBJ whole genome shotgun (WGS) entry which is preliminary data.</text>
</comment>
<dbReference type="PANTHER" id="PTHR43228">
    <property type="entry name" value="TWO-COMPONENT RESPONSE REGULATOR"/>
    <property type="match status" value="1"/>
</dbReference>
<dbReference type="Gene3D" id="3.40.50.2300">
    <property type="match status" value="1"/>
</dbReference>
<dbReference type="PROSITE" id="PS50005">
    <property type="entry name" value="TPR"/>
    <property type="match status" value="1"/>
</dbReference>
<evidence type="ECO:0000313" key="6">
    <source>
        <dbReference type="Proteomes" id="UP001379945"/>
    </source>
</evidence>
<dbReference type="SMART" id="SM00448">
    <property type="entry name" value="REC"/>
    <property type="match status" value="1"/>
</dbReference>
<evidence type="ECO:0000313" key="5">
    <source>
        <dbReference type="EMBL" id="MEK8047697.1"/>
    </source>
</evidence>
<dbReference type="EMBL" id="JBBUTI010000010">
    <property type="protein sequence ID" value="MEK8047697.1"/>
    <property type="molecule type" value="Genomic_DNA"/>
</dbReference>
<feature type="region of interest" description="Disordered" evidence="3">
    <location>
        <begin position="525"/>
        <end position="566"/>
    </location>
</feature>
<evidence type="ECO:0000256" key="1">
    <source>
        <dbReference type="PROSITE-ProRule" id="PRU00169"/>
    </source>
</evidence>
<protein>
    <submittedName>
        <fullName evidence="5">Response regulator</fullName>
    </submittedName>
</protein>
<dbReference type="Pfam" id="PF13181">
    <property type="entry name" value="TPR_8"/>
    <property type="match status" value="1"/>
</dbReference>
<dbReference type="InterPro" id="IPR019734">
    <property type="entry name" value="TPR_rpt"/>
</dbReference>
<feature type="domain" description="Response regulatory" evidence="4">
    <location>
        <begin position="8"/>
        <end position="135"/>
    </location>
</feature>
<dbReference type="RefSeq" id="WP_341400003.1">
    <property type="nucleotide sequence ID" value="NZ_JBBUTI010000010.1"/>
</dbReference>
<evidence type="ECO:0000256" key="2">
    <source>
        <dbReference type="PROSITE-ProRule" id="PRU00339"/>
    </source>
</evidence>
<accession>A0ABU9C721</accession>
<dbReference type="SUPFAM" id="SSF52172">
    <property type="entry name" value="CheY-like"/>
    <property type="match status" value="1"/>
</dbReference>
<dbReference type="InterPro" id="IPR011990">
    <property type="entry name" value="TPR-like_helical_dom_sf"/>
</dbReference>
<dbReference type="InterPro" id="IPR011006">
    <property type="entry name" value="CheY-like_superfamily"/>
</dbReference>
<dbReference type="InterPro" id="IPR001789">
    <property type="entry name" value="Sig_transdc_resp-reg_receiver"/>
</dbReference>
<evidence type="ECO:0000256" key="3">
    <source>
        <dbReference type="SAM" id="MobiDB-lite"/>
    </source>
</evidence>
<dbReference type="SUPFAM" id="SSF48452">
    <property type="entry name" value="TPR-like"/>
    <property type="match status" value="1"/>
</dbReference>
<dbReference type="PANTHER" id="PTHR43228:SF1">
    <property type="entry name" value="TWO-COMPONENT RESPONSE REGULATOR ARR22"/>
    <property type="match status" value="1"/>
</dbReference>
<proteinExistence type="predicted"/>
<gene>
    <name evidence="5" type="ORF">AACH00_15145</name>
</gene>
<feature type="compositionally biased region" description="Pro residues" evidence="3">
    <location>
        <begin position="556"/>
        <end position="566"/>
    </location>
</feature>
<dbReference type="Gene3D" id="1.25.40.10">
    <property type="entry name" value="Tetratricopeptide repeat domain"/>
    <property type="match status" value="1"/>
</dbReference>
<name>A0ABU9C721_9BURK</name>
<dbReference type="Pfam" id="PF00072">
    <property type="entry name" value="Response_reg"/>
    <property type="match status" value="1"/>
</dbReference>
<reference evidence="5 6" key="1">
    <citation type="submission" date="2024-04" db="EMBL/GenBank/DDBJ databases">
        <title>Novel species of the genus Ideonella isolated from streams.</title>
        <authorList>
            <person name="Lu H."/>
        </authorList>
    </citation>
    <scope>NUCLEOTIDE SEQUENCE [LARGE SCALE GENOMIC DNA]</scope>
    <source>
        <strain evidence="5 6">LYT19W</strain>
    </source>
</reference>
<comment type="caution">
    <text evidence="1">Lacks conserved residue(s) required for the propagation of feature annotation.</text>
</comment>
<keyword evidence="2" id="KW-0802">TPR repeat</keyword>
<dbReference type="PROSITE" id="PS50110">
    <property type="entry name" value="RESPONSE_REGULATORY"/>
    <property type="match status" value="1"/>
</dbReference>
<keyword evidence="6" id="KW-1185">Reference proteome</keyword>
<feature type="repeat" description="TPR" evidence="2">
    <location>
        <begin position="239"/>
        <end position="272"/>
    </location>
</feature>
<organism evidence="5 6">
    <name type="scientific">Ideonella margarita</name>
    <dbReference type="NCBI Taxonomy" id="2984191"/>
    <lineage>
        <taxon>Bacteria</taxon>
        <taxon>Pseudomonadati</taxon>
        <taxon>Pseudomonadota</taxon>
        <taxon>Betaproteobacteria</taxon>
        <taxon>Burkholderiales</taxon>
        <taxon>Sphaerotilaceae</taxon>
        <taxon>Ideonella</taxon>
    </lineage>
</organism>
<dbReference type="Proteomes" id="UP001379945">
    <property type="component" value="Unassembled WGS sequence"/>
</dbReference>
<dbReference type="SMART" id="SM00028">
    <property type="entry name" value="TPR"/>
    <property type="match status" value="3"/>
</dbReference>
<sequence>MTDLRGCSALIIDSSPTSRSVMATQLREFGMAQPAQCGRASEARKLLERHSYDVVLCEMDFQSVNVGDGSRAQSGPELLDELRRANLLPWSTVFIMVTGERTYAKVAEAAESALDSYLIKPFTAQALQDRVAQSRRRKLALEPIYAAVDKGDFEQAAKLCTVCFHARAPYWLYAARLGAELLLRLDMHAAARHLLDEVVKHQALPWARLGIARAQLGQQQVTPALRTLESLIAQEPTFADAYDVMGRTQMALGQIDAAVATYQRAADLTPGAIRRQQKLGMLAFYNGDLETAAKSLDKAVVLGQDSKLFDLQVLVLLAIVRFRQRDAKGLSRCKTELQRVLDRVPGSPRLQRFRSVMEVLELMLQRQVGQVVERLKRMSAAIHTPDFDIEAACNLLSLLSQLAEAELNLPDAELWVQRIARRFVGARGITELLVTVSQSHPAHAEVMRAEHQHIAALAEKAMMFSLSGAPDRAVAALLAHGRSTLNLKFVETAQGLVNNYADALPDLPALQQELQAVRQLAGQRPSTAVPVGLDDDGAGRLRLRTKSPAHRRQVGRPPPAIPASAA</sequence>
<evidence type="ECO:0000259" key="4">
    <source>
        <dbReference type="PROSITE" id="PS50110"/>
    </source>
</evidence>
<dbReference type="InterPro" id="IPR052048">
    <property type="entry name" value="ST_Response_Regulator"/>
</dbReference>